<dbReference type="Pfam" id="PF06445">
    <property type="entry name" value="GyrI-like"/>
    <property type="match status" value="1"/>
</dbReference>
<evidence type="ECO:0000259" key="1">
    <source>
        <dbReference type="SMART" id="SM00871"/>
    </source>
</evidence>
<dbReference type="AlphaFoldDB" id="A0A2S7RVL5"/>
<feature type="domain" description="AraC effector-binding" evidence="1">
    <location>
        <begin position="18"/>
        <end position="170"/>
    </location>
</feature>
<dbReference type="InterPro" id="IPR010499">
    <property type="entry name" value="AraC_E-bd"/>
</dbReference>
<evidence type="ECO:0000313" key="3">
    <source>
        <dbReference type="Proteomes" id="UP000237934"/>
    </source>
</evidence>
<dbReference type="InterPro" id="IPR011256">
    <property type="entry name" value="Reg_factor_effector_dom_sf"/>
</dbReference>
<dbReference type="SUPFAM" id="SSF55136">
    <property type="entry name" value="Probable bacterial effector-binding domain"/>
    <property type="match status" value="1"/>
</dbReference>
<name>A0A2S7RVL5_ENTMU</name>
<sequence length="170" mass="18890">MLDLHYMYIKNIKEIIHMNIEVSNLSSQIAVATKATAVTMENMTVAIDTGYEKLMQAVAEQGAQLIGAPYCAYLNSNEDFTVFDIELGIPVNTAISANDEVYMSQTYGGKAVIATHQGSYATLESTYGAMMVYLQENHLESTGVYYDYYLSNPLETPEDQLLTQVIFPIN</sequence>
<proteinExistence type="predicted"/>
<gene>
    <name evidence="2" type="ORF">CUS89_06080</name>
</gene>
<dbReference type="SMART" id="SM00871">
    <property type="entry name" value="AraC_E_bind"/>
    <property type="match status" value="1"/>
</dbReference>
<comment type="caution">
    <text evidence="2">The sequence shown here is derived from an EMBL/GenBank/DDBJ whole genome shotgun (WGS) entry which is preliminary data.</text>
</comment>
<organism evidence="2 3">
    <name type="scientific">Enterococcus mundtii</name>
    <dbReference type="NCBI Taxonomy" id="53346"/>
    <lineage>
        <taxon>Bacteria</taxon>
        <taxon>Bacillati</taxon>
        <taxon>Bacillota</taxon>
        <taxon>Bacilli</taxon>
        <taxon>Lactobacillales</taxon>
        <taxon>Enterococcaceae</taxon>
        <taxon>Enterococcus</taxon>
    </lineage>
</organism>
<protein>
    <recommendedName>
        <fullName evidence="1">AraC effector-binding domain-containing protein</fullName>
    </recommendedName>
</protein>
<evidence type="ECO:0000313" key="2">
    <source>
        <dbReference type="EMBL" id="PQF23861.1"/>
    </source>
</evidence>
<dbReference type="InterPro" id="IPR029442">
    <property type="entry name" value="GyrI-like"/>
</dbReference>
<dbReference type="EMBL" id="PUAP01000019">
    <property type="protein sequence ID" value="PQF23861.1"/>
    <property type="molecule type" value="Genomic_DNA"/>
</dbReference>
<dbReference type="Proteomes" id="UP000237934">
    <property type="component" value="Unassembled WGS sequence"/>
</dbReference>
<reference evidence="2 3" key="1">
    <citation type="journal article" date="2018" name="Pathog. Dis.">
        <title>Whole-genome sequencing based characterization of antimicrobial resistance in Enterococcus.</title>
        <authorList>
            <person name="Tyson G."/>
        </authorList>
    </citation>
    <scope>NUCLEOTIDE SEQUENCE [LARGE SCALE GENOMIC DNA]</scope>
    <source>
        <strain evidence="2 3">CVM N55263</strain>
    </source>
</reference>
<dbReference type="Gene3D" id="3.20.80.10">
    <property type="entry name" value="Regulatory factor, effector binding domain"/>
    <property type="match status" value="1"/>
</dbReference>
<accession>A0A2S7RVL5</accession>